<gene>
    <name evidence="5" type="ORF">GO495_18930</name>
</gene>
<dbReference type="SUPFAM" id="SSF46689">
    <property type="entry name" value="Homeodomain-like"/>
    <property type="match status" value="1"/>
</dbReference>
<dbReference type="Gene3D" id="1.10.10.60">
    <property type="entry name" value="Homeodomain-like"/>
    <property type="match status" value="1"/>
</dbReference>
<dbReference type="PROSITE" id="PS01124">
    <property type="entry name" value="HTH_ARAC_FAMILY_2"/>
    <property type="match status" value="1"/>
</dbReference>
<keyword evidence="2" id="KW-0238">DNA-binding</keyword>
<evidence type="ECO:0000256" key="3">
    <source>
        <dbReference type="ARBA" id="ARBA00023163"/>
    </source>
</evidence>
<keyword evidence="3" id="KW-0804">Transcription</keyword>
<keyword evidence="1" id="KW-0805">Transcription regulation</keyword>
<protein>
    <submittedName>
        <fullName evidence="5">Helix-turn-helix domain-containing protein</fullName>
    </submittedName>
</protein>
<dbReference type="PANTHER" id="PTHR43280:SF32">
    <property type="entry name" value="TRANSCRIPTIONAL REGULATORY PROTEIN"/>
    <property type="match status" value="1"/>
</dbReference>
<evidence type="ECO:0000256" key="2">
    <source>
        <dbReference type="ARBA" id="ARBA00023125"/>
    </source>
</evidence>
<feature type="domain" description="HTH araC/xylS-type" evidence="4">
    <location>
        <begin position="249"/>
        <end position="355"/>
    </location>
</feature>
<sequence>MAYWQELFLFCPSLPSAYSYIHISITGAFNNRLAHLFTNFNDMATSNNRRSIQRVGLKQIGSNLLQVAVETPATPKVPARSSFAVHSRATNPCKEYISASRRDYYKISLITEGSGTFTLGDRVYKIKAPSLLFINQVEVKTWSPVGPQDGYYCMFTEHLFEMQRNYRDEILHYPLFQIGANAVLKLTEEQSIYLQQIFKQLMREHKDCAAYKQEAIVIYLQLLLLEAKRMGTPASDHQRTLTTAQLLAERFTETLEKQFPIASEQEQVQLKTAGEFAQMLNVHPNHLNATVKRVTGHTTSEHIRQRILLEAKLLLRHTDWHISAIAWCLGFEEPANFTHFFKSQTSHSPHIFRTL</sequence>
<name>A0A6N8JBJ9_9BACT</name>
<dbReference type="InterPro" id="IPR018060">
    <property type="entry name" value="HTH_AraC"/>
</dbReference>
<keyword evidence="6" id="KW-1185">Reference proteome</keyword>
<dbReference type="OrthoDB" id="629929at2"/>
<proteinExistence type="predicted"/>
<dbReference type="Pfam" id="PF02311">
    <property type="entry name" value="AraC_binding"/>
    <property type="match status" value="1"/>
</dbReference>
<dbReference type="InterPro" id="IPR037923">
    <property type="entry name" value="HTH-like"/>
</dbReference>
<dbReference type="SUPFAM" id="SSF51215">
    <property type="entry name" value="Regulatory protein AraC"/>
    <property type="match status" value="1"/>
</dbReference>
<dbReference type="GO" id="GO:0003700">
    <property type="term" value="F:DNA-binding transcription factor activity"/>
    <property type="evidence" value="ECO:0007669"/>
    <property type="project" value="InterPro"/>
</dbReference>
<accession>A0A6N8JBJ9</accession>
<evidence type="ECO:0000313" key="5">
    <source>
        <dbReference type="EMBL" id="MVT42675.1"/>
    </source>
</evidence>
<organism evidence="5 6">
    <name type="scientific">Chitinophaga oryziterrae</name>
    <dbReference type="NCBI Taxonomy" id="1031224"/>
    <lineage>
        <taxon>Bacteria</taxon>
        <taxon>Pseudomonadati</taxon>
        <taxon>Bacteroidota</taxon>
        <taxon>Chitinophagia</taxon>
        <taxon>Chitinophagales</taxon>
        <taxon>Chitinophagaceae</taxon>
        <taxon>Chitinophaga</taxon>
    </lineage>
</organism>
<dbReference type="AlphaFoldDB" id="A0A6N8JBJ9"/>
<dbReference type="Proteomes" id="UP000468388">
    <property type="component" value="Unassembled WGS sequence"/>
</dbReference>
<reference evidence="5 6" key="1">
    <citation type="submission" date="2019-12" db="EMBL/GenBank/DDBJ databases">
        <title>The draft genomic sequence of strain Chitinophaga oryziterrae JCM 16595.</title>
        <authorList>
            <person name="Zhang X."/>
        </authorList>
    </citation>
    <scope>NUCLEOTIDE SEQUENCE [LARGE SCALE GENOMIC DNA]</scope>
    <source>
        <strain evidence="5 6">JCM 16595</strain>
    </source>
</reference>
<dbReference type="InterPro" id="IPR009057">
    <property type="entry name" value="Homeodomain-like_sf"/>
</dbReference>
<evidence type="ECO:0000256" key="1">
    <source>
        <dbReference type="ARBA" id="ARBA00023015"/>
    </source>
</evidence>
<dbReference type="GO" id="GO:0043565">
    <property type="term" value="F:sequence-specific DNA binding"/>
    <property type="evidence" value="ECO:0007669"/>
    <property type="project" value="InterPro"/>
</dbReference>
<evidence type="ECO:0000313" key="6">
    <source>
        <dbReference type="Proteomes" id="UP000468388"/>
    </source>
</evidence>
<dbReference type="SMART" id="SM00342">
    <property type="entry name" value="HTH_ARAC"/>
    <property type="match status" value="1"/>
</dbReference>
<dbReference type="Pfam" id="PF12833">
    <property type="entry name" value="HTH_18"/>
    <property type="match status" value="1"/>
</dbReference>
<dbReference type="EMBL" id="WRXO01000005">
    <property type="protein sequence ID" value="MVT42675.1"/>
    <property type="molecule type" value="Genomic_DNA"/>
</dbReference>
<dbReference type="InterPro" id="IPR003313">
    <property type="entry name" value="AraC-bd"/>
</dbReference>
<evidence type="ECO:0000259" key="4">
    <source>
        <dbReference type="PROSITE" id="PS01124"/>
    </source>
</evidence>
<comment type="caution">
    <text evidence="5">The sequence shown here is derived from an EMBL/GenBank/DDBJ whole genome shotgun (WGS) entry which is preliminary data.</text>
</comment>
<dbReference type="PANTHER" id="PTHR43280">
    <property type="entry name" value="ARAC-FAMILY TRANSCRIPTIONAL REGULATOR"/>
    <property type="match status" value="1"/>
</dbReference>